<dbReference type="InterPro" id="IPR020841">
    <property type="entry name" value="PKS_Beta-ketoAc_synthase_dom"/>
</dbReference>
<evidence type="ECO:0000256" key="3">
    <source>
        <dbReference type="ARBA" id="ARBA00012356"/>
    </source>
</evidence>
<dbReference type="CDD" id="cd00834">
    <property type="entry name" value="KAS_I_II"/>
    <property type="match status" value="1"/>
</dbReference>
<evidence type="ECO:0000256" key="10">
    <source>
        <dbReference type="ARBA" id="ARBA00023315"/>
    </source>
</evidence>
<dbReference type="KEGG" id="amd:AMED_4008"/>
<dbReference type="SMART" id="SM00825">
    <property type="entry name" value="PKS_KS"/>
    <property type="match status" value="1"/>
</dbReference>
<organism evidence="18 19">
    <name type="scientific">Amycolatopsis mediterranei (strain U-32)</name>
    <dbReference type="NCBI Taxonomy" id="749927"/>
    <lineage>
        <taxon>Bacteria</taxon>
        <taxon>Bacillati</taxon>
        <taxon>Actinomycetota</taxon>
        <taxon>Actinomycetes</taxon>
        <taxon>Pseudonocardiales</taxon>
        <taxon>Pseudonocardiaceae</taxon>
        <taxon>Amycolatopsis</taxon>
    </lineage>
</organism>
<keyword evidence="9 14" id="KW-0275">Fatty acid biosynthesis</keyword>
<comment type="similarity">
    <text evidence="2 14 16">Belongs to the thiolase-like superfamily. Beta-ketoacyl-ACP synthases family.</text>
</comment>
<gene>
    <name evidence="18" type="primary">fabF</name>
    <name evidence="18" type="ordered locus">AMED_4008</name>
</gene>
<evidence type="ECO:0000256" key="11">
    <source>
        <dbReference type="ARBA" id="ARBA00024006"/>
    </source>
</evidence>
<evidence type="ECO:0000259" key="17">
    <source>
        <dbReference type="PROSITE" id="PS52004"/>
    </source>
</evidence>
<keyword evidence="7" id="KW-0276">Fatty acid metabolism</keyword>
<feature type="domain" description="Ketosynthase family 3 (KS3)" evidence="17">
    <location>
        <begin position="8"/>
        <end position="414"/>
    </location>
</feature>
<comment type="pathway">
    <text evidence="1 14">Lipid metabolism; fatty acid biosynthesis.</text>
</comment>
<dbReference type="GO" id="GO:0004315">
    <property type="term" value="F:3-oxoacyl-[acyl-carrier-protein] synthase activity"/>
    <property type="evidence" value="ECO:0007669"/>
    <property type="project" value="UniProtKB-EC"/>
</dbReference>
<dbReference type="eggNOG" id="COG0304">
    <property type="taxonomic scope" value="Bacteria"/>
</dbReference>
<evidence type="ECO:0000256" key="2">
    <source>
        <dbReference type="ARBA" id="ARBA00008467"/>
    </source>
</evidence>
<proteinExistence type="inferred from homology"/>
<evidence type="ECO:0000256" key="7">
    <source>
        <dbReference type="ARBA" id="ARBA00022832"/>
    </source>
</evidence>
<sequence>MNSSPRTGVEVVVTGVGATTPLGGDVATTWRGLLDGRPGVSTLDTEWTREYRFPVRIAARLAVEPDGELDYVELKRMDRAEQLAVVASRQACRDADLAEDTVDPVRCGVVIGTGIGGATTLVTQHDALRERGLRAVSPQLIPMVMPNGPAALVGLALRARAGVHAPMSACASGAEAIAWAWRMIVAGEADVVVAGGTDACITPAIMAGFTRARSMSTRNASPETASRPFDAGRDGFVLGEGAGILVLERADFAAARGAKAYGRLAGVGMSNDAHHITAPDPDGAGQGTAITTALRRAGLAAADIGHVNAHATSTPLGDLTESATIRRVLGDGPVVTAPKGALGHLLGGSGAVEAIATVLSVRDGLVPPTANLDTLDDRIGLDVVAGEPRRVTLTAAISNSFGFGGHNVTLAFAGV</sequence>
<dbReference type="InterPro" id="IPR000794">
    <property type="entry name" value="Beta-ketoacyl_synthase"/>
</dbReference>
<dbReference type="InterPro" id="IPR016039">
    <property type="entry name" value="Thiolase-like"/>
</dbReference>
<dbReference type="Pfam" id="PF02801">
    <property type="entry name" value="Ketoacyl-synt_C"/>
    <property type="match status" value="1"/>
</dbReference>
<dbReference type="InterPro" id="IPR014030">
    <property type="entry name" value="Ketoacyl_synth_N"/>
</dbReference>
<dbReference type="UniPathway" id="UPA00094"/>
<evidence type="ECO:0000313" key="19">
    <source>
        <dbReference type="Proteomes" id="UP000000328"/>
    </source>
</evidence>
<dbReference type="InterPro" id="IPR014031">
    <property type="entry name" value="Ketoacyl_synth_C"/>
</dbReference>
<name>A0A0H3D499_AMYMU</name>
<keyword evidence="5 14" id="KW-0444">Lipid biosynthesis</keyword>
<comment type="catalytic activity">
    <reaction evidence="12 14">
        <text>(9Z)-hexadecenoyl-[ACP] + malonyl-[ACP] + H(+) = 3-oxo-(11Z)-octadecenoyl-[ACP] + holo-[ACP] + CO2</text>
        <dbReference type="Rhea" id="RHEA:55040"/>
        <dbReference type="Rhea" id="RHEA-COMP:9623"/>
        <dbReference type="Rhea" id="RHEA-COMP:9685"/>
        <dbReference type="Rhea" id="RHEA-COMP:10800"/>
        <dbReference type="Rhea" id="RHEA-COMP:14074"/>
        <dbReference type="ChEBI" id="CHEBI:15378"/>
        <dbReference type="ChEBI" id="CHEBI:16526"/>
        <dbReference type="ChEBI" id="CHEBI:64479"/>
        <dbReference type="ChEBI" id="CHEBI:78449"/>
        <dbReference type="ChEBI" id="CHEBI:83989"/>
        <dbReference type="ChEBI" id="CHEBI:138538"/>
        <dbReference type="EC" id="2.3.1.179"/>
    </reaction>
</comment>
<dbReference type="SUPFAM" id="SSF53901">
    <property type="entry name" value="Thiolase-like"/>
    <property type="match status" value="2"/>
</dbReference>
<dbReference type="FunFam" id="3.40.47.10:FF:000029">
    <property type="entry name" value="3-oxoacyl-[acyl-carrier-protein] synthase 1"/>
    <property type="match status" value="1"/>
</dbReference>
<keyword evidence="10 14" id="KW-0012">Acyltransferase</keyword>
<dbReference type="Pfam" id="PF00109">
    <property type="entry name" value="ketoacyl-synt"/>
    <property type="match status" value="1"/>
</dbReference>
<evidence type="ECO:0000256" key="4">
    <source>
        <dbReference type="ARBA" id="ARBA00014657"/>
    </source>
</evidence>
<dbReference type="GO" id="GO:0005829">
    <property type="term" value="C:cytosol"/>
    <property type="evidence" value="ECO:0007669"/>
    <property type="project" value="TreeGrafter"/>
</dbReference>
<evidence type="ECO:0000256" key="5">
    <source>
        <dbReference type="ARBA" id="ARBA00022516"/>
    </source>
</evidence>
<dbReference type="HOGENOM" id="CLU_000022_69_2_11"/>
<evidence type="ECO:0000256" key="16">
    <source>
        <dbReference type="RuleBase" id="RU003694"/>
    </source>
</evidence>
<keyword evidence="6 14" id="KW-0808">Transferase</keyword>
<comment type="function">
    <text evidence="11 14">Involved in the type II fatty acid elongation cycle. Catalyzes the elongation of a wide range of acyl-ACP by the addition of two carbons from malonyl-ACP to an acyl acceptor. Can efficiently catalyze the conversion of palmitoleoyl-ACP (cis-hexadec-9-enoyl-ACP) to cis-vaccenoyl-ACP (cis-octadec-11-enoyl-ACP), an essential step in the thermal regulation of fatty acid composition.</text>
</comment>
<dbReference type="GO" id="GO:0030497">
    <property type="term" value="P:fatty acid elongation"/>
    <property type="evidence" value="ECO:0007669"/>
    <property type="project" value="UniProtKB-ARBA"/>
</dbReference>
<evidence type="ECO:0000256" key="8">
    <source>
        <dbReference type="ARBA" id="ARBA00023098"/>
    </source>
</evidence>
<evidence type="ECO:0000256" key="12">
    <source>
        <dbReference type="ARBA" id="ARBA00047318"/>
    </source>
</evidence>
<dbReference type="AlphaFoldDB" id="A0A0H3D499"/>
<protein>
    <recommendedName>
        <fullName evidence="4 14">3-oxoacyl-[acyl-carrier-protein] synthase 2</fullName>
        <ecNumber evidence="3 14">2.3.1.179</ecNumber>
    </recommendedName>
</protein>
<dbReference type="PROSITE" id="PS52004">
    <property type="entry name" value="KS3_2"/>
    <property type="match status" value="1"/>
</dbReference>
<dbReference type="EMBL" id="CP002000">
    <property type="protein sequence ID" value="ADJ45785.1"/>
    <property type="molecule type" value="Genomic_DNA"/>
</dbReference>
<evidence type="ECO:0000256" key="14">
    <source>
        <dbReference type="PIRNR" id="PIRNR000447"/>
    </source>
</evidence>
<dbReference type="FunFam" id="3.40.47.10:FF:000018">
    <property type="entry name" value="3-oxoacyl-[acyl-carrier-protein] synthase 2"/>
    <property type="match status" value="1"/>
</dbReference>
<comment type="catalytic activity">
    <reaction evidence="13 14">
        <text>a fatty acyl-[ACP] + malonyl-[ACP] + H(+) = a 3-oxoacyl-[ACP] + holo-[ACP] + CO2</text>
        <dbReference type="Rhea" id="RHEA:22836"/>
        <dbReference type="Rhea" id="RHEA-COMP:9623"/>
        <dbReference type="Rhea" id="RHEA-COMP:9685"/>
        <dbReference type="Rhea" id="RHEA-COMP:9916"/>
        <dbReference type="Rhea" id="RHEA-COMP:14125"/>
        <dbReference type="ChEBI" id="CHEBI:15378"/>
        <dbReference type="ChEBI" id="CHEBI:16526"/>
        <dbReference type="ChEBI" id="CHEBI:64479"/>
        <dbReference type="ChEBI" id="CHEBI:78449"/>
        <dbReference type="ChEBI" id="CHEBI:78776"/>
        <dbReference type="ChEBI" id="CHEBI:138651"/>
    </reaction>
</comment>
<evidence type="ECO:0000256" key="1">
    <source>
        <dbReference type="ARBA" id="ARBA00005194"/>
    </source>
</evidence>
<accession>A0A0H3D499</accession>
<feature type="active site" description="For beta-ketoacyl synthase activity" evidence="15">
    <location>
        <position position="170"/>
    </location>
</feature>
<evidence type="ECO:0000256" key="15">
    <source>
        <dbReference type="PIRSR" id="PIRSR000447-1"/>
    </source>
</evidence>
<dbReference type="PATRIC" id="fig|749927.5.peg.4146"/>
<dbReference type="Proteomes" id="UP000000328">
    <property type="component" value="Chromosome"/>
</dbReference>
<dbReference type="PIRSF" id="PIRSF000447">
    <property type="entry name" value="KAS_II"/>
    <property type="match status" value="1"/>
</dbReference>
<evidence type="ECO:0000256" key="9">
    <source>
        <dbReference type="ARBA" id="ARBA00023160"/>
    </source>
</evidence>
<dbReference type="InterPro" id="IPR017568">
    <property type="entry name" value="3-oxoacyl-ACP_synth-2"/>
</dbReference>
<dbReference type="PANTHER" id="PTHR11712:SF336">
    <property type="entry name" value="3-OXOACYL-[ACYL-CARRIER-PROTEIN] SYNTHASE, MITOCHONDRIAL"/>
    <property type="match status" value="1"/>
</dbReference>
<dbReference type="Gene3D" id="3.40.47.10">
    <property type="match status" value="2"/>
</dbReference>
<keyword evidence="8" id="KW-0443">Lipid metabolism</keyword>
<dbReference type="GeneID" id="92871742"/>
<evidence type="ECO:0000256" key="13">
    <source>
        <dbReference type="ARBA" id="ARBA00047659"/>
    </source>
</evidence>
<dbReference type="RefSeq" id="WP_013225857.1">
    <property type="nucleotide sequence ID" value="NC_014318.1"/>
</dbReference>
<evidence type="ECO:0000313" key="18">
    <source>
        <dbReference type="EMBL" id="ADJ45785.1"/>
    </source>
</evidence>
<dbReference type="EC" id="2.3.1.179" evidence="3 14"/>
<dbReference type="NCBIfam" id="NF005589">
    <property type="entry name" value="PRK07314.1"/>
    <property type="match status" value="1"/>
</dbReference>
<reference evidence="18 19" key="1">
    <citation type="journal article" date="2010" name="Cell Res.">
        <title>Complete genome sequence of the rifamycin SV-producing Amycolatopsis mediterranei U32 revealed its genetic characteristics in phylogeny and metabolism.</title>
        <authorList>
            <person name="Zhao W."/>
            <person name="Zhong Y."/>
            <person name="Yuan H."/>
            <person name="Wang J."/>
            <person name="Zheng H."/>
            <person name="Wang Y."/>
            <person name="Cen X."/>
            <person name="Xu F."/>
            <person name="Bai J."/>
            <person name="Han X."/>
            <person name="Lu G."/>
            <person name="Zhu Y."/>
            <person name="Shao Z."/>
            <person name="Yan H."/>
            <person name="Li C."/>
            <person name="Peng N."/>
            <person name="Zhang Z."/>
            <person name="Zhang Y."/>
            <person name="Lin W."/>
            <person name="Fan Y."/>
            <person name="Qin Z."/>
            <person name="Hu Y."/>
            <person name="Zhu B."/>
            <person name="Wang S."/>
            <person name="Ding X."/>
            <person name="Zhao G.P."/>
        </authorList>
    </citation>
    <scope>NUCLEOTIDE SEQUENCE [LARGE SCALE GENOMIC DNA]</scope>
    <source>
        <strain evidence="19">U-32</strain>
    </source>
</reference>
<dbReference type="PANTHER" id="PTHR11712">
    <property type="entry name" value="POLYKETIDE SYNTHASE-RELATED"/>
    <property type="match status" value="1"/>
</dbReference>
<evidence type="ECO:0000256" key="6">
    <source>
        <dbReference type="ARBA" id="ARBA00022679"/>
    </source>
</evidence>
<dbReference type="OrthoDB" id="9808669at2"/>